<keyword evidence="11 15" id="KW-0456">Lyase</keyword>
<evidence type="ECO:0000256" key="11">
    <source>
        <dbReference type="ARBA" id="ARBA00023239"/>
    </source>
</evidence>
<dbReference type="RefSeq" id="WP_305732141.1">
    <property type="nucleotide sequence ID" value="NZ_OW150024.1"/>
</dbReference>
<evidence type="ECO:0000256" key="5">
    <source>
        <dbReference type="ARBA" id="ARBA00014046"/>
    </source>
</evidence>
<organism evidence="15 16">
    <name type="scientific">Trichlorobacter ammonificans</name>
    <dbReference type="NCBI Taxonomy" id="2916410"/>
    <lineage>
        <taxon>Bacteria</taxon>
        <taxon>Pseudomonadati</taxon>
        <taxon>Thermodesulfobacteriota</taxon>
        <taxon>Desulfuromonadia</taxon>
        <taxon>Geobacterales</taxon>
        <taxon>Geobacteraceae</taxon>
        <taxon>Trichlorobacter</taxon>
    </lineage>
</organism>
<dbReference type="GO" id="GO:0003904">
    <property type="term" value="F:deoxyribodipyrimidine photo-lyase activity"/>
    <property type="evidence" value="ECO:0007669"/>
    <property type="project" value="UniProtKB-EC"/>
</dbReference>
<dbReference type="Gene3D" id="1.25.40.80">
    <property type="match status" value="1"/>
</dbReference>
<keyword evidence="9" id="KW-0238">DNA-binding</keyword>
<dbReference type="NCBIfam" id="TIGR00591">
    <property type="entry name" value="phr2"/>
    <property type="match status" value="1"/>
</dbReference>
<evidence type="ECO:0000256" key="1">
    <source>
        <dbReference type="ARBA" id="ARBA00001932"/>
    </source>
</evidence>
<accession>A0ABN8HJ40</accession>
<dbReference type="InterPro" id="IPR008148">
    <property type="entry name" value="DNA_photolyase_2"/>
</dbReference>
<dbReference type="SUPFAM" id="SSF52425">
    <property type="entry name" value="Cryptochrome/photolyase, N-terminal domain"/>
    <property type="match status" value="1"/>
</dbReference>
<evidence type="ECO:0000256" key="7">
    <source>
        <dbReference type="ARBA" id="ARBA00022763"/>
    </source>
</evidence>
<proteinExistence type="inferred from homology"/>
<dbReference type="SUPFAM" id="SSF48173">
    <property type="entry name" value="Cryptochrome/photolyase FAD-binding domain"/>
    <property type="match status" value="1"/>
</dbReference>
<evidence type="ECO:0000313" key="16">
    <source>
        <dbReference type="Proteomes" id="UP001295463"/>
    </source>
</evidence>
<evidence type="ECO:0000256" key="2">
    <source>
        <dbReference type="ARBA" id="ARBA00001974"/>
    </source>
</evidence>
<evidence type="ECO:0000256" key="10">
    <source>
        <dbReference type="ARBA" id="ARBA00023204"/>
    </source>
</evidence>
<feature type="domain" description="Photolyase/cryptochrome alpha/beta" evidence="14">
    <location>
        <begin position="18"/>
        <end position="148"/>
    </location>
</feature>
<dbReference type="InterPro" id="IPR014729">
    <property type="entry name" value="Rossmann-like_a/b/a_fold"/>
</dbReference>
<comment type="similarity">
    <text evidence="3">Belongs to the DNA photolyase class-2 family.</text>
</comment>
<evidence type="ECO:0000259" key="14">
    <source>
        <dbReference type="PROSITE" id="PS51645"/>
    </source>
</evidence>
<dbReference type="Gene3D" id="3.40.50.620">
    <property type="entry name" value="HUPs"/>
    <property type="match status" value="1"/>
</dbReference>
<comment type="cofactor">
    <cofactor evidence="2">
        <name>FAD</name>
        <dbReference type="ChEBI" id="CHEBI:57692"/>
    </cofactor>
</comment>
<comment type="cofactor">
    <cofactor evidence="1">
        <name>(6R)-5,10-methylene-5,6,7,8-tetrahydrofolate</name>
        <dbReference type="ChEBI" id="CHEBI:15636"/>
    </cofactor>
</comment>
<evidence type="ECO:0000256" key="9">
    <source>
        <dbReference type="ARBA" id="ARBA00023125"/>
    </source>
</evidence>
<dbReference type="EC" id="4.1.99.3" evidence="4"/>
<keyword evidence="6" id="KW-0285">Flavoprotein</keyword>
<keyword evidence="7" id="KW-0227">DNA damage</keyword>
<evidence type="ECO:0000256" key="13">
    <source>
        <dbReference type="ARBA" id="ARBA00033999"/>
    </source>
</evidence>
<protein>
    <recommendedName>
        <fullName evidence="5">Deoxyribodipyrimidine photo-lyase</fullName>
        <ecNumber evidence="4">4.1.99.3</ecNumber>
    </recommendedName>
    <alternativeName>
        <fullName evidence="12">DNA photolyase</fullName>
    </alternativeName>
</protein>
<keyword evidence="16" id="KW-1185">Reference proteome</keyword>
<evidence type="ECO:0000256" key="4">
    <source>
        <dbReference type="ARBA" id="ARBA00013149"/>
    </source>
</evidence>
<dbReference type="InterPro" id="IPR036155">
    <property type="entry name" value="Crypto/Photolyase_N_sf"/>
</dbReference>
<evidence type="ECO:0000256" key="3">
    <source>
        <dbReference type="ARBA" id="ARBA00006409"/>
    </source>
</evidence>
<dbReference type="PROSITE" id="PS01083">
    <property type="entry name" value="DNA_PHOTOLYASES_2_1"/>
    <property type="match status" value="1"/>
</dbReference>
<dbReference type="PANTHER" id="PTHR10211:SF0">
    <property type="entry name" value="DEOXYRIBODIPYRIMIDINE PHOTO-LYASE"/>
    <property type="match status" value="1"/>
</dbReference>
<dbReference type="EMBL" id="OW150024">
    <property type="protein sequence ID" value="CAH2031308.1"/>
    <property type="molecule type" value="Genomic_DNA"/>
</dbReference>
<sequence>MIDPRRIHLLNNCPEQTGPVLYWMSREQRVADNWGLCHAQQLALKRRQALVVVFTLADSFLGATLRQYGFMLRGLEQVRQQLAKLNIPFVLLRGEPRTELLRFIGASGAGCVVCDFDPLRIKRTWREGAAAAATVPFIEVDGHNIVPCRVASPKREYGAYTLRPKLHRLLPEFLTPLPRLERHPFPWSPPLRQEPFDLDRLLSELPCDRSVPEVSGFMPGEEAAAEALADFITTRLPGYALRRNDPCANGQSGLSPWLHFGQLSPQRVALAATAGNSDPDREAFLEELIVRRELADNFCWHCPGYDRLDAAPDWARATLEQHRHDPRPWCYGQDELEHAASHDPLWNAAQRELTTTGKMHGYLRMYWAKKILEWSASPEEALAHAIFLNDRYALDGRDPNGYAGIAWSVCGVHDRAWGRRPIFGTIRYMSFEGCRRKFDVARYSATVY</sequence>
<dbReference type="InterPro" id="IPR006050">
    <property type="entry name" value="DNA_photolyase_N"/>
</dbReference>
<dbReference type="InterPro" id="IPR032673">
    <property type="entry name" value="DNA_photolyase_2_CS"/>
</dbReference>
<dbReference type="InterPro" id="IPR036134">
    <property type="entry name" value="Crypto/Photolyase_FAD-like_sf"/>
</dbReference>
<keyword evidence="8" id="KW-0274">FAD</keyword>
<comment type="catalytic activity">
    <reaction evidence="13">
        <text>cyclobutadipyrimidine (in DNA) = 2 pyrimidine residues (in DNA).</text>
        <dbReference type="EC" id="4.1.99.3"/>
    </reaction>
</comment>
<dbReference type="Pfam" id="PF00875">
    <property type="entry name" value="DNA_photolyase"/>
    <property type="match status" value="1"/>
</dbReference>
<name>A0ABN8HJ40_9BACT</name>
<dbReference type="PANTHER" id="PTHR10211">
    <property type="entry name" value="DEOXYRIBODIPYRIMIDINE PHOTOLYASE"/>
    <property type="match status" value="1"/>
</dbReference>
<keyword evidence="10" id="KW-0234">DNA repair</keyword>
<gene>
    <name evidence="15" type="primary">phr</name>
    <name evidence="15" type="ORF">GEAMG1_1478</name>
</gene>
<evidence type="ECO:0000256" key="6">
    <source>
        <dbReference type="ARBA" id="ARBA00022630"/>
    </source>
</evidence>
<evidence type="ECO:0000256" key="12">
    <source>
        <dbReference type="ARBA" id="ARBA00031671"/>
    </source>
</evidence>
<evidence type="ECO:0000313" key="15">
    <source>
        <dbReference type="EMBL" id="CAH2031308.1"/>
    </source>
</evidence>
<dbReference type="Gene3D" id="1.10.579.10">
    <property type="entry name" value="DNA Cyclobutane Dipyrimidine Photolyase, subunit A, domain 3"/>
    <property type="match status" value="1"/>
</dbReference>
<reference evidence="15 16" key="1">
    <citation type="submission" date="2022-03" db="EMBL/GenBank/DDBJ databases">
        <authorList>
            <person name="Koch H."/>
        </authorList>
    </citation>
    <scope>NUCLEOTIDE SEQUENCE [LARGE SCALE GENOMIC DNA]</scope>
    <source>
        <strain evidence="15 16">G1</strain>
    </source>
</reference>
<dbReference type="InterPro" id="IPR052219">
    <property type="entry name" value="Photolyase_Class-2"/>
</dbReference>
<dbReference type="Proteomes" id="UP001295463">
    <property type="component" value="Chromosome"/>
</dbReference>
<evidence type="ECO:0000256" key="8">
    <source>
        <dbReference type="ARBA" id="ARBA00022827"/>
    </source>
</evidence>
<dbReference type="PROSITE" id="PS51645">
    <property type="entry name" value="PHR_CRY_ALPHA_BETA"/>
    <property type="match status" value="1"/>
</dbReference>